<dbReference type="AlphaFoldDB" id="F2G885"/>
<dbReference type="HOGENOM" id="CLU_2520303_0_0_6"/>
<gene>
    <name evidence="2" type="ordered locus">MADE_1003190</name>
</gene>
<proteinExistence type="predicted"/>
<sequence length="84" mass="9203">MALRNQTKRQNKPLKLKVFRILGLSSATVEVIEPKAEEQNSGSTININKRPAAPADAPLESGSIGAKIQYDKQTDINKDNKLSN</sequence>
<keyword evidence="3" id="KW-1185">Reference proteome</keyword>
<feature type="compositionally biased region" description="Basic and acidic residues" evidence="1">
    <location>
        <begin position="69"/>
        <end position="84"/>
    </location>
</feature>
<protein>
    <submittedName>
        <fullName evidence="2">Uncharacterized protein</fullName>
    </submittedName>
</protein>
<reference evidence="2 3" key="2">
    <citation type="journal article" date="2015" name="Antonie Van Leeuwenhoek">
        <title>Ecophysiological diversity of a novel member of the genus Alteromonas, and description of Alteromonas mediterranea sp. nov.</title>
        <authorList>
            <person name="Ivanova E.P."/>
            <person name="Lopez-Perez M."/>
            <person name="Zabalos M."/>
            <person name="Nguyen S.H."/>
            <person name="Webb H.K."/>
            <person name="Ryan J."/>
            <person name="Lagutin K."/>
            <person name="Vyssotski M."/>
            <person name="Crawford R.J."/>
            <person name="Rodriguez-Valera F."/>
        </authorList>
    </citation>
    <scope>NUCLEOTIDE SEQUENCE [LARGE SCALE GENOMIC DNA]</scope>
    <source>
        <strain evidence="3">DSM 17117 / CIP 110805 / LMG 28347 / Deep ecotype</strain>
    </source>
</reference>
<reference evidence="2 3" key="1">
    <citation type="journal article" date="2008" name="ISME J.">
        <title>Comparative genomics of two ecotypes of the marine planktonic copiotroph Alteromonas macleodii suggests alternative lifestyles associated with different kinds of particulate organic matter.</title>
        <authorList>
            <person name="Ivars-Martinez E."/>
            <person name="Martin-Cuadrado A.B."/>
            <person name="D'Auria G."/>
            <person name="Mira A."/>
            <person name="Ferriera S."/>
            <person name="Johnson J."/>
            <person name="Friedman R."/>
            <person name="Rodriguez-Valera F."/>
        </authorList>
    </citation>
    <scope>NUCLEOTIDE SEQUENCE [LARGE SCALE GENOMIC DNA]</scope>
    <source>
        <strain evidence="3">DSM 17117 / CIP 110805 / LMG 28347 / Deep ecotype</strain>
    </source>
</reference>
<name>F2G885_ALTMD</name>
<dbReference type="Proteomes" id="UP000001870">
    <property type="component" value="Chromosome"/>
</dbReference>
<evidence type="ECO:0000256" key="1">
    <source>
        <dbReference type="SAM" id="MobiDB-lite"/>
    </source>
</evidence>
<accession>F2G885</accession>
<evidence type="ECO:0000313" key="2">
    <source>
        <dbReference type="EMBL" id="AEA96786.1"/>
    </source>
</evidence>
<evidence type="ECO:0000313" key="3">
    <source>
        <dbReference type="Proteomes" id="UP000001870"/>
    </source>
</evidence>
<dbReference type="EMBL" id="CP001103">
    <property type="protein sequence ID" value="AEA96786.1"/>
    <property type="molecule type" value="Genomic_DNA"/>
</dbReference>
<feature type="region of interest" description="Disordered" evidence="1">
    <location>
        <begin position="36"/>
        <end position="84"/>
    </location>
</feature>
<organism evidence="2 3">
    <name type="scientific">Alteromonas mediterranea (strain DSM 17117 / CIP 110805 / LMG 28347 / Deep ecotype)</name>
    <dbReference type="NCBI Taxonomy" id="1774373"/>
    <lineage>
        <taxon>Bacteria</taxon>
        <taxon>Pseudomonadati</taxon>
        <taxon>Pseudomonadota</taxon>
        <taxon>Gammaproteobacteria</taxon>
        <taxon>Alteromonadales</taxon>
        <taxon>Alteromonadaceae</taxon>
        <taxon>Alteromonas/Salinimonas group</taxon>
        <taxon>Alteromonas</taxon>
    </lineage>
</organism>
<dbReference type="KEGG" id="amc:MADE_1003190"/>